<reference evidence="7" key="1">
    <citation type="journal article" date="2009" name="Science">
        <title>The B73 maize genome: complexity, diversity, and dynamics.</title>
        <authorList>
            <person name="Schnable P.S."/>
            <person name="Ware D."/>
            <person name="Fulton R.S."/>
            <person name="Stein J.C."/>
            <person name="Wei F."/>
            <person name="Pasternak S."/>
            <person name="Liang C."/>
            <person name="Zhang J."/>
            <person name="Fulton L."/>
            <person name="Graves T.A."/>
            <person name="Minx P."/>
            <person name="Reily A.D."/>
            <person name="Courtney L."/>
            <person name="Kruchowski S.S."/>
            <person name="Tomlinson C."/>
            <person name="Strong C."/>
            <person name="Delehaunty K."/>
            <person name="Fronick C."/>
            <person name="Courtney B."/>
            <person name="Rock S.M."/>
            <person name="Belter E."/>
            <person name="Du F."/>
            <person name="Kim K."/>
            <person name="Abbott R.M."/>
            <person name="Cotton M."/>
            <person name="Levy A."/>
            <person name="Marchetto P."/>
            <person name="Ochoa K."/>
            <person name="Jackson S.M."/>
            <person name="Gillam B."/>
            <person name="Chen W."/>
            <person name="Yan L."/>
            <person name="Higginbotham J."/>
            <person name="Cardenas M."/>
            <person name="Waligorski J."/>
            <person name="Applebaum E."/>
            <person name="Phelps L."/>
            <person name="Falcone J."/>
            <person name="Kanchi K."/>
            <person name="Thane T."/>
            <person name="Scimone A."/>
            <person name="Thane N."/>
            <person name="Henke J."/>
            <person name="Wang T."/>
            <person name="Ruppert J."/>
            <person name="Shah N."/>
            <person name="Rotter K."/>
            <person name="Hodges J."/>
            <person name="Ingenthron E."/>
            <person name="Cordes M."/>
            <person name="Kohlberg S."/>
            <person name="Sgro J."/>
            <person name="Delgado B."/>
            <person name="Mead K."/>
            <person name="Chinwalla A."/>
            <person name="Leonard S."/>
            <person name="Crouse K."/>
            <person name="Collura K."/>
            <person name="Kudrna D."/>
            <person name="Currie J."/>
            <person name="He R."/>
            <person name="Angelova A."/>
            <person name="Rajasekar S."/>
            <person name="Mueller T."/>
            <person name="Lomeli R."/>
            <person name="Scara G."/>
            <person name="Ko A."/>
            <person name="Delaney K."/>
            <person name="Wissotski M."/>
            <person name="Lopez G."/>
            <person name="Campos D."/>
            <person name="Braidotti M."/>
            <person name="Ashley E."/>
            <person name="Golser W."/>
            <person name="Kim H."/>
            <person name="Lee S."/>
            <person name="Lin J."/>
            <person name="Dujmic Z."/>
            <person name="Kim W."/>
            <person name="Talag J."/>
            <person name="Zuccolo A."/>
            <person name="Fan C."/>
            <person name="Sebastian A."/>
            <person name="Kramer M."/>
            <person name="Spiegel L."/>
            <person name="Nascimento L."/>
            <person name="Zutavern T."/>
            <person name="Miller B."/>
            <person name="Ambroise C."/>
            <person name="Muller S."/>
            <person name="Spooner W."/>
            <person name="Narechania A."/>
            <person name="Ren L."/>
            <person name="Wei S."/>
            <person name="Kumari S."/>
            <person name="Faga B."/>
            <person name="Levy M.J."/>
            <person name="McMahan L."/>
            <person name="Van Buren P."/>
            <person name="Vaughn M.W."/>
            <person name="Ying K."/>
            <person name="Yeh C.-T."/>
            <person name="Emrich S.J."/>
            <person name="Jia Y."/>
            <person name="Kalyanaraman A."/>
            <person name="Hsia A.-P."/>
            <person name="Barbazuk W.B."/>
            <person name="Baucom R.S."/>
            <person name="Brutnell T.P."/>
            <person name="Carpita N.C."/>
            <person name="Chaparro C."/>
            <person name="Chia J.-M."/>
            <person name="Deragon J.-M."/>
            <person name="Estill J.C."/>
            <person name="Fu Y."/>
            <person name="Jeddeloh J.A."/>
            <person name="Han Y."/>
            <person name="Lee H."/>
            <person name="Li P."/>
            <person name="Lisch D.R."/>
            <person name="Liu S."/>
            <person name="Liu Z."/>
            <person name="Nagel D.H."/>
            <person name="McCann M.C."/>
            <person name="SanMiguel P."/>
            <person name="Myers A.M."/>
            <person name="Nettleton D."/>
            <person name="Nguyen J."/>
            <person name="Penning B.W."/>
            <person name="Ponnala L."/>
            <person name="Schneider K.L."/>
            <person name="Schwartz D.C."/>
            <person name="Sharma A."/>
            <person name="Soderlund C."/>
            <person name="Springer N.M."/>
            <person name="Sun Q."/>
            <person name="Wang H."/>
            <person name="Waterman M."/>
            <person name="Westerman R."/>
            <person name="Wolfgruber T.K."/>
            <person name="Yang L."/>
            <person name="Yu Y."/>
            <person name="Zhang L."/>
            <person name="Zhou S."/>
            <person name="Zhu Q."/>
            <person name="Bennetzen J.L."/>
            <person name="Dawe R.K."/>
            <person name="Jiang J."/>
            <person name="Jiang N."/>
            <person name="Presting G.G."/>
            <person name="Wessler S.R."/>
            <person name="Aluru S."/>
            <person name="Martienssen R.A."/>
            <person name="Clifton S.W."/>
            <person name="McCombie W.R."/>
            <person name="Wing R.A."/>
            <person name="Wilson R.K."/>
        </authorList>
    </citation>
    <scope>NUCLEOTIDE SEQUENCE [LARGE SCALE GENOMIC DNA]</scope>
    <source>
        <strain evidence="7">cv. B73</strain>
    </source>
</reference>
<dbReference type="KEGG" id="zma:100280941"/>
<dbReference type="RefSeq" id="NP_001147333.2">
    <property type="nucleotide sequence ID" value="NM_001153861.2"/>
</dbReference>
<dbReference type="Gramene" id="Zm00001eb194980_T001">
    <property type="protein sequence ID" value="Zm00001eb194980_P001"/>
    <property type="gene ID" value="Zm00001eb194980"/>
</dbReference>
<keyword evidence="7" id="KW-1185">Reference proteome</keyword>
<dbReference type="PANTHER" id="PTHR12815:SF15">
    <property type="entry name" value="OS11G0106200 PROTEIN"/>
    <property type="match status" value="1"/>
</dbReference>
<evidence type="ECO:0000313" key="6">
    <source>
        <dbReference type="EnsemblPlants" id="Zm00001eb194980_P001"/>
    </source>
</evidence>
<reference evidence="6" key="2">
    <citation type="submission" date="2019-07" db="EMBL/GenBank/DDBJ databases">
        <authorList>
            <person name="Seetharam A."/>
            <person name="Woodhouse M."/>
            <person name="Cannon E."/>
        </authorList>
    </citation>
    <scope>NUCLEOTIDE SEQUENCE [LARGE SCALE GENOMIC DNA]</scope>
    <source>
        <strain evidence="6">cv. B73</strain>
    </source>
</reference>
<dbReference type="Pfam" id="PF01103">
    <property type="entry name" value="Omp85"/>
    <property type="match status" value="1"/>
</dbReference>
<evidence type="ECO:0000313" key="7">
    <source>
        <dbReference type="Proteomes" id="UP000007305"/>
    </source>
</evidence>
<dbReference type="Proteomes" id="UP000007305">
    <property type="component" value="Chromosome 4"/>
</dbReference>
<dbReference type="Gene3D" id="2.40.160.50">
    <property type="entry name" value="membrane protein fhac: a member of the omp85/tpsb transporter family"/>
    <property type="match status" value="1"/>
</dbReference>
<reference evidence="6" key="3">
    <citation type="submission" date="2021-05" db="UniProtKB">
        <authorList>
            <consortium name="EnsemblPlants"/>
        </authorList>
    </citation>
    <scope>IDENTIFICATION</scope>
    <source>
        <strain evidence="6">cv. B73</strain>
    </source>
</reference>
<feature type="compositionally biased region" description="Acidic residues" evidence="4">
    <location>
        <begin position="38"/>
        <end position="64"/>
    </location>
</feature>
<feature type="domain" description="Bacterial surface antigen (D15)" evidence="5">
    <location>
        <begin position="251"/>
        <end position="533"/>
    </location>
</feature>
<dbReference type="FunCoup" id="A0A804NY40">
    <property type="interactions" value="2582"/>
</dbReference>
<keyword evidence="1" id="KW-1002">Plastid outer membrane</keyword>
<proteinExistence type="evidence at protein level"/>
<evidence type="ECO:0000256" key="3">
    <source>
        <dbReference type="ARBA" id="ARBA00024013"/>
    </source>
</evidence>
<dbReference type="OrthoDB" id="1724197at2759"/>
<dbReference type="GO" id="GO:0009707">
    <property type="term" value="C:chloroplast outer membrane"/>
    <property type="evidence" value="ECO:0007669"/>
    <property type="project" value="UniProtKB-SubCell"/>
</dbReference>
<dbReference type="GeneID" id="100280941"/>
<evidence type="ECO:0007829" key="8">
    <source>
        <dbReference type="PeptideAtlas" id="A0A804NY40"/>
    </source>
</evidence>
<evidence type="ECO:0000256" key="2">
    <source>
        <dbReference type="ARBA" id="ARBA00023136"/>
    </source>
</evidence>
<dbReference type="AlphaFoldDB" id="A0A804NY40"/>
<name>A0A804NY40_MAIZE</name>
<dbReference type="InParanoid" id="A0A804NY40"/>
<feature type="compositionally biased region" description="Polar residues" evidence="4">
    <location>
        <begin position="1"/>
        <end position="10"/>
    </location>
</feature>
<organism evidence="6 7">
    <name type="scientific">Zea mays</name>
    <name type="common">Maize</name>
    <dbReference type="NCBI Taxonomy" id="4577"/>
    <lineage>
        <taxon>Eukaryota</taxon>
        <taxon>Viridiplantae</taxon>
        <taxon>Streptophyta</taxon>
        <taxon>Embryophyta</taxon>
        <taxon>Tracheophyta</taxon>
        <taxon>Spermatophyta</taxon>
        <taxon>Magnoliopsida</taxon>
        <taxon>Liliopsida</taxon>
        <taxon>Poales</taxon>
        <taxon>Poaceae</taxon>
        <taxon>PACMAD clade</taxon>
        <taxon>Panicoideae</taxon>
        <taxon>Andropogonodae</taxon>
        <taxon>Andropogoneae</taxon>
        <taxon>Tripsacinae</taxon>
        <taxon>Zea</taxon>
    </lineage>
</organism>
<sequence>MAAASDSTHLPPSVNHDLDEMAAASDSTHLPPSVNHDLDEDDDDEEFDEDDDDLVDGTADDDGEPSASPSEAARLEAVLRRLTADEVRIRVHQVTIRGCARTRRAAVEAAVGPDVGRAATVRDLVRAAAAAGDRLRRLGAFDTVSITLDAAPPGIPGSAVVVLVDVAEARGRASGDFGVFANTQTRSCSLEGSVKLKNLFGYCETWDASGALELDKTAELSAGVQMPRIGAIPTPLMARISFLSGDWLKSSLKEHLMGVSVGLLSTMNHNIAYNLTWRKFTDPTRMTSNSVQEELGHSLLSSIKYAYKVDQRDSSIRPTRGYAFMSTSQVGGLAPESKYSRFLRQEFDLRVALPLGVLNGALNAGVAAGVIHPLERGSTGSVSPLVERFNLGGNRPLVCRLGGSSSLLGFKTRGLRATESRTHDLDNSDSGTSPNGDVAVTAFADLSFDLPLKPLRELGIHGHAFVCAGNLGKLTECDLGKFPVTDFLQTFRSSAGFGVVVPTRLFRIEMNYCCILKQLDHDRAKTGVQFNFSSS</sequence>
<keyword evidence="2" id="KW-0472">Membrane</keyword>
<keyword evidence="8" id="KW-1267">Proteomics identification</keyword>
<evidence type="ECO:0000256" key="1">
    <source>
        <dbReference type="ARBA" id="ARBA00022805"/>
    </source>
</evidence>
<comment type="subcellular location">
    <subcellularLocation>
        <location evidence="3">Plastid</location>
        <location evidence="3">Chloroplast outer membrane</location>
    </subcellularLocation>
</comment>
<accession>A0A804NY40</accession>
<dbReference type="InterPro" id="IPR000184">
    <property type="entry name" value="Bac_surfAg_D15"/>
</dbReference>
<evidence type="ECO:0000256" key="4">
    <source>
        <dbReference type="SAM" id="MobiDB-lite"/>
    </source>
</evidence>
<evidence type="ECO:0000259" key="5">
    <source>
        <dbReference type="Pfam" id="PF01103"/>
    </source>
</evidence>
<keyword evidence="1" id="KW-0934">Plastid</keyword>
<protein>
    <recommendedName>
        <fullName evidence="5">Bacterial surface antigen (D15) domain-containing protein</fullName>
    </recommendedName>
</protein>
<dbReference type="InterPro" id="IPR039910">
    <property type="entry name" value="D15-like"/>
</dbReference>
<dbReference type="PANTHER" id="PTHR12815">
    <property type="entry name" value="SORTING AND ASSEMBLY MACHINERY SAMM50 PROTEIN FAMILY MEMBER"/>
    <property type="match status" value="1"/>
</dbReference>
<gene>
    <name evidence="6" type="primary">LOC100280941</name>
</gene>
<dbReference type="FunFam" id="2.40.160.50:FF:000005">
    <property type="entry name" value="Outer membrane OMP85 family protein"/>
    <property type="match status" value="1"/>
</dbReference>
<dbReference type="EnsemblPlants" id="Zm00001eb194980_T001">
    <property type="protein sequence ID" value="Zm00001eb194980_P001"/>
    <property type="gene ID" value="Zm00001eb194980"/>
</dbReference>
<feature type="region of interest" description="Disordered" evidence="4">
    <location>
        <begin position="1"/>
        <end position="72"/>
    </location>
</feature>